<dbReference type="EMBL" id="CP095073">
    <property type="protein sequence ID" value="UOQ42586.1"/>
    <property type="molecule type" value="Genomic_DNA"/>
</dbReference>
<dbReference type="Pfam" id="PF00756">
    <property type="entry name" value="Esterase"/>
    <property type="match status" value="1"/>
</dbReference>
<keyword evidence="2 3" id="KW-0378">Hydrolase</keyword>
<protein>
    <submittedName>
        <fullName evidence="3">Alpha/beta hydrolase-fold protein</fullName>
    </submittedName>
</protein>
<dbReference type="GO" id="GO:0016787">
    <property type="term" value="F:hydrolase activity"/>
    <property type="evidence" value="ECO:0007669"/>
    <property type="project" value="UniProtKB-KW"/>
</dbReference>
<dbReference type="SUPFAM" id="SSF53474">
    <property type="entry name" value="alpha/beta-Hydrolases"/>
    <property type="match status" value="1"/>
</dbReference>
<proteinExistence type="inferred from homology"/>
<dbReference type="PANTHER" id="PTHR40841">
    <property type="entry name" value="SIDEROPHORE TRIACETYLFUSARININE C ESTERASE"/>
    <property type="match status" value="1"/>
</dbReference>
<dbReference type="InterPro" id="IPR029058">
    <property type="entry name" value="AB_hydrolase_fold"/>
</dbReference>
<dbReference type="RefSeq" id="WP_244707817.1">
    <property type="nucleotide sequence ID" value="NZ_CP095073.1"/>
</dbReference>
<name>A0ABY4EEL2_9BACI</name>
<reference evidence="3 4" key="1">
    <citation type="submission" date="2022-04" db="EMBL/GenBank/DDBJ databases">
        <title>Halobacillus sp. isolated from saltern.</title>
        <authorList>
            <person name="Won M."/>
            <person name="Lee C.-M."/>
            <person name="Woen H.-Y."/>
            <person name="Kwon S.-W."/>
        </authorList>
    </citation>
    <scope>NUCLEOTIDE SEQUENCE [LARGE SCALE GENOMIC DNA]</scope>
    <source>
        <strain evidence="3 4">SSBR10-3</strain>
    </source>
</reference>
<evidence type="ECO:0000313" key="4">
    <source>
        <dbReference type="Proteomes" id="UP000831787"/>
    </source>
</evidence>
<dbReference type="InterPro" id="IPR000801">
    <property type="entry name" value="Esterase-like"/>
</dbReference>
<dbReference type="Proteomes" id="UP000831787">
    <property type="component" value="Chromosome"/>
</dbReference>
<organism evidence="3 4">
    <name type="scientific">Halobacillus salinarum</name>
    <dbReference type="NCBI Taxonomy" id="2932257"/>
    <lineage>
        <taxon>Bacteria</taxon>
        <taxon>Bacillati</taxon>
        <taxon>Bacillota</taxon>
        <taxon>Bacilli</taxon>
        <taxon>Bacillales</taxon>
        <taxon>Bacillaceae</taxon>
        <taxon>Halobacillus</taxon>
    </lineage>
</organism>
<evidence type="ECO:0000256" key="2">
    <source>
        <dbReference type="ARBA" id="ARBA00022801"/>
    </source>
</evidence>
<accession>A0ABY4EEL2</accession>
<gene>
    <name evidence="3" type="ORF">MUN89_11395</name>
</gene>
<dbReference type="PANTHER" id="PTHR40841:SF2">
    <property type="entry name" value="SIDEROPHORE-DEGRADING ESTERASE (EUROFUNG)"/>
    <property type="match status" value="1"/>
</dbReference>
<keyword evidence="4" id="KW-1185">Reference proteome</keyword>
<dbReference type="InterPro" id="IPR052558">
    <property type="entry name" value="Siderophore_Hydrolase_D"/>
</dbReference>
<sequence length="274" mass="30961">MEIRLIKSHEEKRKIDEWIVDEKEPDYSYRILVSQPKEPPPPSGYPVIYVLDGNAFFHLVEETNGLQSRRSDKTAVQAAIVIGIAYPGEKYFAPDRRFFDFTPPAVSNDLPPHPRGGEWPENGGADLFLNFIKNDLKPFLRNQYPICVSSQTLFGHSLGGLFTLYALFTNPGLFTNYIATSPSIWWNNQAVLSERHAFLEKLEKVNFKPRLFLSAGSEEKEYMVTDPKELAVDLQRAANSRLSVGFFEAEGENHLSVVPATISRSLRFTSGSDS</sequence>
<comment type="similarity">
    <text evidence="1">Belongs to the esterase D family.</text>
</comment>
<evidence type="ECO:0000313" key="3">
    <source>
        <dbReference type="EMBL" id="UOQ42586.1"/>
    </source>
</evidence>
<evidence type="ECO:0000256" key="1">
    <source>
        <dbReference type="ARBA" id="ARBA00005622"/>
    </source>
</evidence>
<dbReference type="Gene3D" id="3.40.50.1820">
    <property type="entry name" value="alpha/beta hydrolase"/>
    <property type="match status" value="1"/>
</dbReference>